<feature type="compositionally biased region" description="Polar residues" evidence="1">
    <location>
        <begin position="1249"/>
        <end position="1260"/>
    </location>
</feature>
<feature type="compositionally biased region" description="Polar residues" evidence="1">
    <location>
        <begin position="1112"/>
        <end position="1124"/>
    </location>
</feature>
<feature type="compositionally biased region" description="Low complexity" evidence="1">
    <location>
        <begin position="167"/>
        <end position="188"/>
    </location>
</feature>
<feature type="region of interest" description="Disordered" evidence="1">
    <location>
        <begin position="306"/>
        <end position="411"/>
    </location>
</feature>
<feature type="compositionally biased region" description="Low complexity" evidence="1">
    <location>
        <begin position="321"/>
        <end position="334"/>
    </location>
</feature>
<organism evidence="2 3">
    <name type="scientific">Coprinellus micaceus</name>
    <name type="common">Glistening ink-cap mushroom</name>
    <name type="synonym">Coprinus micaceus</name>
    <dbReference type="NCBI Taxonomy" id="71717"/>
    <lineage>
        <taxon>Eukaryota</taxon>
        <taxon>Fungi</taxon>
        <taxon>Dikarya</taxon>
        <taxon>Basidiomycota</taxon>
        <taxon>Agaricomycotina</taxon>
        <taxon>Agaricomycetes</taxon>
        <taxon>Agaricomycetidae</taxon>
        <taxon>Agaricales</taxon>
        <taxon>Agaricineae</taxon>
        <taxon>Psathyrellaceae</taxon>
        <taxon>Coprinellus</taxon>
    </lineage>
</organism>
<feature type="compositionally biased region" description="Polar residues" evidence="1">
    <location>
        <begin position="639"/>
        <end position="650"/>
    </location>
</feature>
<evidence type="ECO:0000313" key="2">
    <source>
        <dbReference type="EMBL" id="TEB34650.1"/>
    </source>
</evidence>
<reference evidence="2 3" key="1">
    <citation type="journal article" date="2019" name="Nat. Ecol. Evol.">
        <title>Megaphylogeny resolves global patterns of mushroom evolution.</title>
        <authorList>
            <person name="Varga T."/>
            <person name="Krizsan K."/>
            <person name="Foldi C."/>
            <person name="Dima B."/>
            <person name="Sanchez-Garcia M."/>
            <person name="Sanchez-Ramirez S."/>
            <person name="Szollosi G.J."/>
            <person name="Szarkandi J.G."/>
            <person name="Papp V."/>
            <person name="Albert L."/>
            <person name="Andreopoulos W."/>
            <person name="Angelini C."/>
            <person name="Antonin V."/>
            <person name="Barry K.W."/>
            <person name="Bougher N.L."/>
            <person name="Buchanan P."/>
            <person name="Buyck B."/>
            <person name="Bense V."/>
            <person name="Catcheside P."/>
            <person name="Chovatia M."/>
            <person name="Cooper J."/>
            <person name="Damon W."/>
            <person name="Desjardin D."/>
            <person name="Finy P."/>
            <person name="Geml J."/>
            <person name="Haridas S."/>
            <person name="Hughes K."/>
            <person name="Justo A."/>
            <person name="Karasinski D."/>
            <person name="Kautmanova I."/>
            <person name="Kiss B."/>
            <person name="Kocsube S."/>
            <person name="Kotiranta H."/>
            <person name="LaButti K.M."/>
            <person name="Lechner B.E."/>
            <person name="Liimatainen K."/>
            <person name="Lipzen A."/>
            <person name="Lukacs Z."/>
            <person name="Mihaltcheva S."/>
            <person name="Morgado L.N."/>
            <person name="Niskanen T."/>
            <person name="Noordeloos M.E."/>
            <person name="Ohm R.A."/>
            <person name="Ortiz-Santana B."/>
            <person name="Ovrebo C."/>
            <person name="Racz N."/>
            <person name="Riley R."/>
            <person name="Savchenko A."/>
            <person name="Shiryaev A."/>
            <person name="Soop K."/>
            <person name="Spirin V."/>
            <person name="Szebenyi C."/>
            <person name="Tomsovsky M."/>
            <person name="Tulloss R.E."/>
            <person name="Uehling J."/>
            <person name="Grigoriev I.V."/>
            <person name="Vagvolgyi C."/>
            <person name="Papp T."/>
            <person name="Martin F.M."/>
            <person name="Miettinen O."/>
            <person name="Hibbett D.S."/>
            <person name="Nagy L.G."/>
        </authorList>
    </citation>
    <scope>NUCLEOTIDE SEQUENCE [LARGE SCALE GENOMIC DNA]</scope>
    <source>
        <strain evidence="2 3">FP101781</strain>
    </source>
</reference>
<feature type="compositionally biased region" description="Basic and acidic residues" evidence="1">
    <location>
        <begin position="93"/>
        <end position="103"/>
    </location>
</feature>
<gene>
    <name evidence="2" type="ORF">FA13DRAFT_1789055</name>
</gene>
<sequence>MASTLAPSPPPAMLPAGDSVTAQRPPSIRSVASSTCSSASGVSLSRKPRIRPRSRTVTGASTVPIARPLEVEVPDLPYLGVDLVQEPSPIRNSESEGESRLAEKQPAMPQLQPRRPSDGPEQDAQSSGTSSTHNSDLGGVETTFVGSQLSPELKDGKTPTKATFAESLQSTSSLPPPSTHSHPAASPQAIPVRTHHARYNSPPSAFSRDPTLPNVRDSVSTHVSGTTSSSLYPLSTSYSSNRQSSGTAPESPEPPSPRSMSYSEGDIHHIPRNHLEGLKGEMINAQEFDGDDVAYRLQLLVRNNYFLPPAHSKPSPSDFAPSLPSKKPSKSFSKPPTPTAGFLDLFRGAKSKSKPTTPTGSPHLDAPAPMLRATSDSITTGAHGQSRQHGQSKSPGQSPRTLSRPASRGRVVVVREKMQDIAVAAKQAEQDLKTKGAQPHYTAQPPVRDVFDPTDVIDPTDAVDVPLPSASYPFAVQASALHGLGVQESLGAAVLADRLPPPRSPDMSGMESSFNMSLFGGVMDEAENGWRKLLLHQAVQNSYDTTPNHTPDISMSLSTAAGLRNMASFEHNISSFDQKKMLGISTPAESPAPRRRRAKSAAPSPDAKNRRGGVFEDPDIVELVQPLPSLPGHRRSTSKGDSQLASQENGSKAIPSPVPFPPSSSSSPSAPQQSQNAIGKRPATGGSLAVPDRTVSADSRTSSYIPPRVDTPSSPPTPLSPPPRRQPFAQTLQSTSHTDLPSQPHGALRRVHSSPMLADTEPITRRQASHPPLPSPLHSRAYPEPLQLDSHPSSRIVSTRTTMSFDTIRDSHGGMSAAPSIYSDDEIMYEDGAVPRRSLALSAVMGRPSMSQSEYSQSSASPTTSAFQEALNGPGWHTSRSSLRSRSQLSLHQEDTLVHRELSDASAPAPRRDETMSPPPRVSSSLAHFPSLPAPPNRGRGRHAPSAFPQSFGSSSSFPNSQQPRPFNVRTQSIDSTTTTEPDQEEAQTIEFTEPEPTTPPVPFSDLPQSPRSQDLHPRSLTLDLPRRPPFVENPQPSPTAFFDSVETQPNALDELESSDEESEDGDQLNEMQARARVHPPPSFLSQDSPSRSRVNSTASAPVPRSHLGMKFTNNSAPYVSASRSPPPLPMPLPTPVGIGAIGQQSNLKLRQPVGNNPKQGKYFADRARSDGESALDFYRLKRPGTSASTPNSSSSGNSLASGIVGAGLLAGGLGAMGGSGSLTPGTASARASEETRLSLDPGRPSFAGTVSSVGTASSARSEEVRKLDGMLRDHMEAEKEQIKRIATEMKVGRGATGTRSAGSTPTVPPTVPSGLKQVQLPPPEVLVTEEPEEVEMASLGSS</sequence>
<feature type="compositionally biased region" description="Low complexity" evidence="1">
    <location>
        <begin position="1184"/>
        <end position="1201"/>
    </location>
</feature>
<name>A0A4Y7TKF6_COPMI</name>
<feature type="compositionally biased region" description="Low complexity" evidence="1">
    <location>
        <begin position="850"/>
        <end position="866"/>
    </location>
</feature>
<feature type="compositionally biased region" description="Polar residues" evidence="1">
    <location>
        <begin position="1143"/>
        <end position="1159"/>
    </location>
</feature>
<feature type="compositionally biased region" description="Acidic residues" evidence="1">
    <location>
        <begin position="1054"/>
        <end position="1068"/>
    </location>
</feature>
<evidence type="ECO:0000256" key="1">
    <source>
        <dbReference type="SAM" id="MobiDB-lite"/>
    </source>
</evidence>
<dbReference type="Proteomes" id="UP000298030">
    <property type="component" value="Unassembled WGS sequence"/>
</dbReference>
<feature type="region of interest" description="Disordered" evidence="1">
    <location>
        <begin position="1218"/>
        <end position="1266"/>
    </location>
</feature>
<feature type="compositionally biased region" description="Polar residues" evidence="1">
    <location>
        <begin position="123"/>
        <end position="135"/>
    </location>
</feature>
<feature type="compositionally biased region" description="Pro residues" evidence="1">
    <location>
        <begin position="713"/>
        <end position="725"/>
    </location>
</feature>
<feature type="region of interest" description="Disordered" evidence="1">
    <location>
        <begin position="1181"/>
        <end position="1201"/>
    </location>
</feature>
<feature type="compositionally biased region" description="Low complexity" evidence="1">
    <location>
        <begin position="879"/>
        <end position="891"/>
    </location>
</feature>
<feature type="compositionally biased region" description="Polar residues" evidence="1">
    <location>
        <begin position="1084"/>
        <end position="1100"/>
    </location>
</feature>
<feature type="region of interest" description="Disordered" evidence="1">
    <location>
        <begin position="1"/>
        <end position="68"/>
    </location>
</feature>
<feature type="compositionally biased region" description="Polar residues" evidence="1">
    <location>
        <begin position="374"/>
        <end position="401"/>
    </location>
</feature>
<dbReference type="EMBL" id="QPFP01000009">
    <property type="protein sequence ID" value="TEB34650.1"/>
    <property type="molecule type" value="Genomic_DNA"/>
</dbReference>
<evidence type="ECO:0000313" key="3">
    <source>
        <dbReference type="Proteomes" id="UP000298030"/>
    </source>
</evidence>
<feature type="compositionally biased region" description="Low complexity" evidence="1">
    <location>
        <begin position="945"/>
        <end position="967"/>
    </location>
</feature>
<protein>
    <submittedName>
        <fullName evidence="2">Uncharacterized protein</fullName>
    </submittedName>
</protein>
<feature type="compositionally biased region" description="Low complexity" evidence="1">
    <location>
        <begin position="218"/>
        <end position="250"/>
    </location>
</feature>
<keyword evidence="3" id="KW-1185">Reference proteome</keyword>
<proteinExistence type="predicted"/>
<feature type="compositionally biased region" description="Polar residues" evidence="1">
    <location>
        <begin position="728"/>
        <end position="741"/>
    </location>
</feature>
<feature type="compositionally biased region" description="Basic and acidic residues" evidence="1">
    <location>
        <begin position="892"/>
        <end position="903"/>
    </location>
</feature>
<feature type="compositionally biased region" description="Low complexity" evidence="1">
    <location>
        <begin position="663"/>
        <end position="675"/>
    </location>
</feature>
<feature type="compositionally biased region" description="Polar residues" evidence="1">
    <location>
        <begin position="969"/>
        <end position="981"/>
    </location>
</feature>
<dbReference type="OrthoDB" id="3261862at2759"/>
<feature type="compositionally biased region" description="Low complexity" evidence="1">
    <location>
        <begin position="27"/>
        <end position="45"/>
    </location>
</feature>
<feature type="compositionally biased region" description="Pro residues" evidence="1">
    <location>
        <begin position="1125"/>
        <end position="1135"/>
    </location>
</feature>
<feature type="region of interest" description="Disordered" evidence="1">
    <location>
        <begin position="850"/>
        <end position="1169"/>
    </location>
</feature>
<feature type="region of interest" description="Disordered" evidence="1">
    <location>
        <begin position="578"/>
        <end position="794"/>
    </location>
</feature>
<accession>A0A4Y7TKF6</accession>
<feature type="region of interest" description="Disordered" evidence="1">
    <location>
        <begin position="431"/>
        <end position="452"/>
    </location>
</feature>
<feature type="region of interest" description="Disordered" evidence="1">
    <location>
        <begin position="84"/>
        <end position="273"/>
    </location>
</feature>
<feature type="region of interest" description="Disordered" evidence="1">
    <location>
        <begin position="1289"/>
        <end position="1323"/>
    </location>
</feature>
<comment type="caution">
    <text evidence="2">The sequence shown here is derived from an EMBL/GenBank/DDBJ whole genome shotgun (WGS) entry which is preliminary data.</text>
</comment>